<dbReference type="InterPro" id="IPR050361">
    <property type="entry name" value="MPP/UQCRC_Complex"/>
</dbReference>
<feature type="domain" description="Peptidase M16 N-terminal" evidence="3">
    <location>
        <begin position="13"/>
        <end position="159"/>
    </location>
</feature>
<dbReference type="RefSeq" id="WP_228352581.1">
    <property type="nucleotide sequence ID" value="NZ_JACEGA010000001.1"/>
</dbReference>
<reference evidence="5 6" key="1">
    <citation type="submission" date="2020-07" db="EMBL/GenBank/DDBJ databases">
        <title>Characterization and genome sequencing of isolate MD1, a novel member within the family Lachnospiraceae.</title>
        <authorList>
            <person name="Rettenmaier R."/>
            <person name="Di Bello L."/>
            <person name="Zinser C."/>
            <person name="Scheitz K."/>
            <person name="Liebl W."/>
            <person name="Zverlov V."/>
        </authorList>
    </citation>
    <scope>NUCLEOTIDE SEQUENCE [LARGE SCALE GENOMIC DNA]</scope>
    <source>
        <strain evidence="5 6">MD1</strain>
    </source>
</reference>
<organism evidence="5 6">
    <name type="scientific">Variimorphobacter saccharofermentans</name>
    <dbReference type="NCBI Taxonomy" id="2755051"/>
    <lineage>
        <taxon>Bacteria</taxon>
        <taxon>Bacillati</taxon>
        <taxon>Bacillota</taxon>
        <taxon>Clostridia</taxon>
        <taxon>Lachnospirales</taxon>
        <taxon>Lachnospiraceae</taxon>
        <taxon>Variimorphobacter</taxon>
    </lineage>
</organism>
<dbReference type="GO" id="GO:0006508">
    <property type="term" value="P:proteolysis"/>
    <property type="evidence" value="ECO:0007669"/>
    <property type="project" value="InterPro"/>
</dbReference>
<dbReference type="Pfam" id="PF00675">
    <property type="entry name" value="Peptidase_M16"/>
    <property type="match status" value="1"/>
</dbReference>
<dbReference type="FunFam" id="3.30.830.10:FF:000008">
    <property type="entry name" value="Mitochondrial-processing peptidase subunit beta"/>
    <property type="match status" value="1"/>
</dbReference>
<dbReference type="PANTHER" id="PTHR11851">
    <property type="entry name" value="METALLOPROTEASE"/>
    <property type="match status" value="1"/>
</dbReference>
<evidence type="ECO:0000256" key="2">
    <source>
        <dbReference type="RuleBase" id="RU004447"/>
    </source>
</evidence>
<dbReference type="Proteomes" id="UP000574276">
    <property type="component" value="Unassembled WGS sequence"/>
</dbReference>
<comment type="similarity">
    <text evidence="1 2">Belongs to the peptidase M16 family.</text>
</comment>
<gene>
    <name evidence="5" type="ORF">H0486_08390</name>
</gene>
<dbReference type="Pfam" id="PF05193">
    <property type="entry name" value="Peptidase_M16_C"/>
    <property type="match status" value="1"/>
</dbReference>
<evidence type="ECO:0000313" key="6">
    <source>
        <dbReference type="Proteomes" id="UP000574276"/>
    </source>
</evidence>
<name>A0A839JYY7_9FIRM</name>
<dbReference type="InterPro" id="IPR011765">
    <property type="entry name" value="Pept_M16_N"/>
</dbReference>
<proteinExistence type="inferred from homology"/>
<dbReference type="PROSITE" id="PS00143">
    <property type="entry name" value="INSULINASE"/>
    <property type="match status" value="1"/>
</dbReference>
<dbReference type="InterPro" id="IPR011249">
    <property type="entry name" value="Metalloenz_LuxS/M16"/>
</dbReference>
<dbReference type="Gene3D" id="3.30.830.10">
    <property type="entry name" value="Metalloenzyme, LuxS/M16 peptidase-like"/>
    <property type="match status" value="2"/>
</dbReference>
<sequence>MTNINQLSNRITVITEVLPYLKSASFGVWVKAGSANENENNNGIAHIIEHMLFKGTKTRDAKQIADEMAKIGGNMNAFTSKECTSYYATTLSEHLPIAIDIIADMLNNSLIDEKALKKEKGVILEEIDMYDDSPEDLVHEMLQQRVWKDHPLGYMISGTKKIVRRVTREQILDFMDTFYVGENIFISVAGNFNEKDILKLLEDKFGMIKAKSTKINQSLREPEYHRVLCNRDKDIEQLHCNIAFNCISYLSQERYILSVLNSILGGSINSRLFQKIRENSGLTYSIYSYGSSYRNTGLFHIYAAMNPMQLSTVVRKIYMIIKELKKKGVTSDELSMTKEQIKTELILGSESTKSRMNSNGKSFMNRGRVVPLEEHIANIDNVKLSDVKEFANQYLDLSNASISLVGNIKEVSLKEFGF</sequence>
<evidence type="ECO:0000256" key="1">
    <source>
        <dbReference type="ARBA" id="ARBA00007261"/>
    </source>
</evidence>
<dbReference type="GO" id="GO:0046872">
    <property type="term" value="F:metal ion binding"/>
    <property type="evidence" value="ECO:0007669"/>
    <property type="project" value="InterPro"/>
</dbReference>
<protein>
    <submittedName>
        <fullName evidence="5">Insulinase family protein</fullName>
    </submittedName>
</protein>
<dbReference type="InterPro" id="IPR007863">
    <property type="entry name" value="Peptidase_M16_C"/>
</dbReference>
<dbReference type="InterPro" id="IPR001431">
    <property type="entry name" value="Pept_M16_Zn_BS"/>
</dbReference>
<dbReference type="EMBL" id="JACEGA010000001">
    <property type="protein sequence ID" value="MBB2182893.1"/>
    <property type="molecule type" value="Genomic_DNA"/>
</dbReference>
<dbReference type="GO" id="GO:0004222">
    <property type="term" value="F:metalloendopeptidase activity"/>
    <property type="evidence" value="ECO:0007669"/>
    <property type="project" value="InterPro"/>
</dbReference>
<accession>A0A839JYY7</accession>
<dbReference type="PANTHER" id="PTHR11851:SF49">
    <property type="entry name" value="MITOCHONDRIAL-PROCESSING PEPTIDASE SUBUNIT ALPHA"/>
    <property type="match status" value="1"/>
</dbReference>
<feature type="domain" description="Peptidase M16 C-terminal" evidence="4">
    <location>
        <begin position="166"/>
        <end position="340"/>
    </location>
</feature>
<evidence type="ECO:0000259" key="3">
    <source>
        <dbReference type="Pfam" id="PF00675"/>
    </source>
</evidence>
<evidence type="ECO:0000259" key="4">
    <source>
        <dbReference type="Pfam" id="PF05193"/>
    </source>
</evidence>
<comment type="caution">
    <text evidence="5">The sequence shown here is derived from an EMBL/GenBank/DDBJ whole genome shotgun (WGS) entry which is preliminary data.</text>
</comment>
<dbReference type="SUPFAM" id="SSF63411">
    <property type="entry name" value="LuxS/MPP-like metallohydrolase"/>
    <property type="match status" value="2"/>
</dbReference>
<keyword evidence="6" id="KW-1185">Reference proteome</keyword>
<dbReference type="AlphaFoldDB" id="A0A839JYY7"/>
<evidence type="ECO:0000313" key="5">
    <source>
        <dbReference type="EMBL" id="MBB2182893.1"/>
    </source>
</evidence>